<dbReference type="EMBL" id="JADHSG010000009">
    <property type="protein sequence ID" value="MBL6903648.1"/>
    <property type="molecule type" value="Genomic_DNA"/>
</dbReference>
<protein>
    <recommendedName>
        <fullName evidence="5 9">Uracil-DNA glycosylase</fullName>
        <shortName evidence="9">UDG</shortName>
        <ecNumber evidence="4 9">3.2.2.27</ecNumber>
    </recommendedName>
</protein>
<dbReference type="InterPro" id="IPR002043">
    <property type="entry name" value="UDG_fam1"/>
</dbReference>
<evidence type="ECO:0000256" key="2">
    <source>
        <dbReference type="ARBA" id="ARBA00002631"/>
    </source>
</evidence>
<comment type="catalytic activity">
    <reaction evidence="1 9">
        <text>Hydrolyzes single-stranded DNA or mismatched double-stranded DNA and polynucleotides, releasing free uracil.</text>
        <dbReference type="EC" id="3.2.2.27"/>
    </reaction>
</comment>
<dbReference type="EC" id="3.2.2.27" evidence="4 9"/>
<dbReference type="NCBIfam" id="NF003588">
    <property type="entry name" value="PRK05254.1-1"/>
    <property type="match status" value="1"/>
</dbReference>
<dbReference type="NCBIfam" id="TIGR00628">
    <property type="entry name" value="ung"/>
    <property type="match status" value="1"/>
</dbReference>
<evidence type="ECO:0000259" key="10">
    <source>
        <dbReference type="SMART" id="SM00986"/>
    </source>
</evidence>
<keyword evidence="9" id="KW-0963">Cytoplasm</keyword>
<evidence type="ECO:0000256" key="6">
    <source>
        <dbReference type="ARBA" id="ARBA00022763"/>
    </source>
</evidence>
<evidence type="ECO:0000256" key="1">
    <source>
        <dbReference type="ARBA" id="ARBA00001400"/>
    </source>
</evidence>
<feature type="domain" description="Uracil-DNA glycosylase-like" evidence="10">
    <location>
        <begin position="55"/>
        <end position="214"/>
    </location>
</feature>
<keyword evidence="11" id="KW-0326">Glycosidase</keyword>
<dbReference type="NCBIfam" id="NF003592">
    <property type="entry name" value="PRK05254.1-5"/>
    <property type="match status" value="1"/>
</dbReference>
<dbReference type="GO" id="GO:0097510">
    <property type="term" value="P:base-excision repair, AP site formation via deaminated base removal"/>
    <property type="evidence" value="ECO:0007669"/>
    <property type="project" value="TreeGrafter"/>
</dbReference>
<dbReference type="Gene3D" id="3.40.470.10">
    <property type="entry name" value="Uracil-DNA glycosylase-like domain"/>
    <property type="match status" value="1"/>
</dbReference>
<evidence type="ECO:0000313" key="12">
    <source>
        <dbReference type="Proteomes" id="UP000705230"/>
    </source>
</evidence>
<dbReference type="CDD" id="cd10027">
    <property type="entry name" value="UDG-F1-like"/>
    <property type="match status" value="1"/>
</dbReference>
<dbReference type="AlphaFoldDB" id="A0A937M2V2"/>
<evidence type="ECO:0000313" key="11">
    <source>
        <dbReference type="EMBL" id="MBL6903648.1"/>
    </source>
</evidence>
<proteinExistence type="inferred from homology"/>
<dbReference type="Proteomes" id="UP000705230">
    <property type="component" value="Unassembled WGS sequence"/>
</dbReference>
<evidence type="ECO:0000256" key="8">
    <source>
        <dbReference type="ARBA" id="ARBA00023204"/>
    </source>
</evidence>
<dbReference type="GO" id="GO:0005737">
    <property type="term" value="C:cytoplasm"/>
    <property type="evidence" value="ECO:0007669"/>
    <property type="project" value="UniProtKB-SubCell"/>
</dbReference>
<dbReference type="InterPro" id="IPR005122">
    <property type="entry name" value="Uracil-DNA_glycosylase-like"/>
</dbReference>
<evidence type="ECO:0000256" key="4">
    <source>
        <dbReference type="ARBA" id="ARBA00012030"/>
    </source>
</evidence>
<keyword evidence="6 9" id="KW-0227">DNA damage</keyword>
<dbReference type="HAMAP" id="MF_00148">
    <property type="entry name" value="UDG"/>
    <property type="match status" value="1"/>
</dbReference>
<dbReference type="PANTHER" id="PTHR11264:SF0">
    <property type="entry name" value="URACIL-DNA GLYCOSYLASE"/>
    <property type="match status" value="1"/>
</dbReference>
<organism evidence="11 12">
    <name type="scientific">SAR86 cluster bacterium</name>
    <dbReference type="NCBI Taxonomy" id="2030880"/>
    <lineage>
        <taxon>Bacteria</taxon>
        <taxon>Pseudomonadati</taxon>
        <taxon>Pseudomonadota</taxon>
        <taxon>Gammaproteobacteria</taxon>
        <taxon>SAR86 cluster</taxon>
    </lineage>
</organism>
<evidence type="ECO:0000256" key="9">
    <source>
        <dbReference type="HAMAP-Rule" id="MF_00148"/>
    </source>
</evidence>
<evidence type="ECO:0000256" key="7">
    <source>
        <dbReference type="ARBA" id="ARBA00022801"/>
    </source>
</evidence>
<sequence length="229" mass="25858">MEFKPQKFLNPKWQLLLQKSLISETTISLFETLQSYQELGKKIYPEIPDIFNSLNLCLPDKISVVIIGQDPYHGKGQANGLAFSVNSGCRIPPSLRNIFIELKADLNIAISNCGNLESWAKEGVLLLNTCLTVEESKPGSHQNIGWEEFTDYLIKKISNNGYIVFILWGAKAHAKESIINKDNNLIIKSAHPSPFSAKRGFFGTKPFSKTNKFLKKNSKKEINWNLDIE</sequence>
<dbReference type="Pfam" id="PF03167">
    <property type="entry name" value="UDG"/>
    <property type="match status" value="1"/>
</dbReference>
<comment type="similarity">
    <text evidence="3 9">Belongs to the uracil-DNA glycosylase (UDG) superfamily. UNG family.</text>
</comment>
<dbReference type="SMART" id="SM00986">
    <property type="entry name" value="UDG"/>
    <property type="match status" value="1"/>
</dbReference>
<gene>
    <name evidence="9" type="primary">ung</name>
    <name evidence="11" type="ORF">ISR29_05540</name>
</gene>
<evidence type="ECO:0000256" key="3">
    <source>
        <dbReference type="ARBA" id="ARBA00008184"/>
    </source>
</evidence>
<dbReference type="SMART" id="SM00987">
    <property type="entry name" value="UreE_C"/>
    <property type="match status" value="1"/>
</dbReference>
<feature type="active site" description="Proton acceptor" evidence="9">
    <location>
        <position position="70"/>
    </location>
</feature>
<dbReference type="SUPFAM" id="SSF52141">
    <property type="entry name" value="Uracil-DNA glycosylase-like"/>
    <property type="match status" value="1"/>
</dbReference>
<comment type="subcellular location">
    <subcellularLocation>
        <location evidence="9">Cytoplasm</location>
    </subcellularLocation>
</comment>
<dbReference type="GO" id="GO:0004844">
    <property type="term" value="F:uracil DNA N-glycosylase activity"/>
    <property type="evidence" value="ECO:0007669"/>
    <property type="project" value="UniProtKB-UniRule"/>
</dbReference>
<keyword evidence="7 9" id="KW-0378">Hydrolase</keyword>
<comment type="function">
    <text evidence="2 9">Excises uracil residues from the DNA which can arise as a result of misincorporation of dUMP residues by DNA polymerase or due to deamination of cytosine.</text>
</comment>
<dbReference type="NCBIfam" id="NF003591">
    <property type="entry name" value="PRK05254.1-4"/>
    <property type="match status" value="1"/>
</dbReference>
<comment type="caution">
    <text evidence="11">The sequence shown here is derived from an EMBL/GenBank/DDBJ whole genome shotgun (WGS) entry which is preliminary data.</text>
</comment>
<dbReference type="PANTHER" id="PTHR11264">
    <property type="entry name" value="URACIL-DNA GLYCOSYLASE"/>
    <property type="match status" value="1"/>
</dbReference>
<name>A0A937M2V2_9GAMM</name>
<reference evidence="11" key="1">
    <citation type="submission" date="2020-10" db="EMBL/GenBank/DDBJ databases">
        <title>Microbiome of the Black Sea water column analyzed by genome centric metagenomics.</title>
        <authorList>
            <person name="Cabello-Yeves P.J."/>
            <person name="Callieri C."/>
            <person name="Picazo A."/>
            <person name="Mehrshad M."/>
            <person name="Haro-Moreno J.M."/>
            <person name="Roda-Garcia J."/>
            <person name="Dzembekova N."/>
            <person name="Slabakova V."/>
            <person name="Slabakova N."/>
            <person name="Moncheva S."/>
            <person name="Rodriguez-Valera F."/>
        </authorList>
    </citation>
    <scope>NUCLEOTIDE SEQUENCE</scope>
    <source>
        <strain evidence="11">BS30m-G43</strain>
    </source>
</reference>
<dbReference type="InterPro" id="IPR036895">
    <property type="entry name" value="Uracil-DNA_glycosylase-like_sf"/>
</dbReference>
<accession>A0A937M2V2</accession>
<dbReference type="NCBIfam" id="NF003589">
    <property type="entry name" value="PRK05254.1-2"/>
    <property type="match status" value="1"/>
</dbReference>
<keyword evidence="8 9" id="KW-0234">DNA repair</keyword>
<evidence type="ECO:0000256" key="5">
    <source>
        <dbReference type="ARBA" id="ARBA00018429"/>
    </source>
</evidence>